<evidence type="ECO:0000313" key="10">
    <source>
        <dbReference type="Proteomes" id="UP001159363"/>
    </source>
</evidence>
<evidence type="ECO:0000256" key="7">
    <source>
        <dbReference type="SAM" id="MobiDB-lite"/>
    </source>
</evidence>
<dbReference type="InterPro" id="IPR041373">
    <property type="entry name" value="RT_RNaseH"/>
</dbReference>
<feature type="compositionally biased region" description="Basic and acidic residues" evidence="7">
    <location>
        <begin position="495"/>
        <end position="512"/>
    </location>
</feature>
<accession>A0ABQ9GQI2</accession>
<evidence type="ECO:0000256" key="4">
    <source>
        <dbReference type="ARBA" id="ARBA00022759"/>
    </source>
</evidence>
<evidence type="ECO:0000256" key="6">
    <source>
        <dbReference type="ARBA" id="ARBA00022918"/>
    </source>
</evidence>
<keyword evidence="4" id="KW-0255">Endonuclease</keyword>
<dbReference type="CDD" id="cd09274">
    <property type="entry name" value="RNase_HI_RT_Ty3"/>
    <property type="match status" value="1"/>
</dbReference>
<proteinExistence type="predicted"/>
<evidence type="ECO:0000256" key="2">
    <source>
        <dbReference type="ARBA" id="ARBA00022695"/>
    </source>
</evidence>
<dbReference type="Pfam" id="PF17917">
    <property type="entry name" value="RT_RNaseH"/>
    <property type="match status" value="1"/>
</dbReference>
<keyword evidence="6" id="KW-0695">RNA-directed DNA polymerase</keyword>
<dbReference type="CDD" id="cd01647">
    <property type="entry name" value="RT_LTR"/>
    <property type="match status" value="1"/>
</dbReference>
<dbReference type="PANTHER" id="PTHR37984">
    <property type="entry name" value="PROTEIN CBG26694"/>
    <property type="match status" value="1"/>
</dbReference>
<sequence length="512" mass="58046">MRICIDSSDINRNVKRRHYPLPIIEEIAARLKGSMYLTLIDGTIGLQMQVIDRISQYLTFAAPWGTYKCKRMPFGLASAPKEYQKIMCHILLCVKGAECSMDGIHLHAERINKLEAITETVMKKLAEAGRTNIKQTAKIPGNDKLLVKIYPKGCRAIRTFAKITRERRHLTLGARARKCFEDLKDNLKSPSLQRYFNNTKRVKISVDTSTYSVASVLLQGNPPVFYASKALQKTQQNYSQIEKEAFAILSACKKFHEFIWGNQEVTIETDHKPLEAIFKKPLHDSPPRLHRIQFEILLYNPTIGHKKGSELCIADTLFHDCHDSPEADTRTVYVVQVLIPMFREEWNFQHRISSPHFPRSNGLAEQYVQEAKNLLVKCQEGQSVIWVMLLHHRNTQRQSRFPSATTMGRRTKTTLLSSAKLLQTALIKGPLKCEGPQPVQDKDPQQGATISPRRIPPGGSFREITESLQSTSADPGNQGAGDNGNSRFTSPDFRGFSHDPEHRSTPGNTYEH</sequence>
<gene>
    <name evidence="9" type="ORF">PR048_025118</name>
</gene>
<keyword evidence="1" id="KW-0808">Transferase</keyword>
<dbReference type="InterPro" id="IPR043502">
    <property type="entry name" value="DNA/RNA_pol_sf"/>
</dbReference>
<protein>
    <recommendedName>
        <fullName evidence="8">Reverse transcriptase RNase H-like domain-containing protein</fullName>
    </recommendedName>
</protein>
<dbReference type="InterPro" id="IPR043128">
    <property type="entry name" value="Rev_trsase/Diguanyl_cyclase"/>
</dbReference>
<feature type="region of interest" description="Disordered" evidence="7">
    <location>
        <begin position="431"/>
        <end position="512"/>
    </location>
</feature>
<dbReference type="InterPro" id="IPR050951">
    <property type="entry name" value="Retrovirus_Pol_polyprotein"/>
</dbReference>
<keyword evidence="3" id="KW-0540">Nuclease</keyword>
<comment type="caution">
    <text evidence="9">The sequence shown here is derived from an EMBL/GenBank/DDBJ whole genome shotgun (WGS) entry which is preliminary data.</text>
</comment>
<dbReference type="Gene3D" id="3.30.70.270">
    <property type="match status" value="1"/>
</dbReference>
<keyword evidence="2" id="KW-0548">Nucleotidyltransferase</keyword>
<dbReference type="Gene3D" id="3.10.10.10">
    <property type="entry name" value="HIV Type 1 Reverse Transcriptase, subunit A, domain 1"/>
    <property type="match status" value="1"/>
</dbReference>
<reference evidence="9 10" key="1">
    <citation type="submission" date="2023-02" db="EMBL/GenBank/DDBJ databases">
        <title>LHISI_Scaffold_Assembly.</title>
        <authorList>
            <person name="Stuart O.P."/>
            <person name="Cleave R."/>
            <person name="Magrath M.J.L."/>
            <person name="Mikheyev A.S."/>
        </authorList>
    </citation>
    <scope>NUCLEOTIDE SEQUENCE [LARGE SCALE GENOMIC DNA]</scope>
    <source>
        <strain evidence="9">Daus_M_001</strain>
        <tissue evidence="9">Leg muscle</tissue>
    </source>
</reference>
<dbReference type="PANTHER" id="PTHR37984:SF8">
    <property type="entry name" value="CCHC-TYPE DOMAIN-CONTAINING PROTEIN"/>
    <property type="match status" value="1"/>
</dbReference>
<evidence type="ECO:0000256" key="5">
    <source>
        <dbReference type="ARBA" id="ARBA00022801"/>
    </source>
</evidence>
<dbReference type="Proteomes" id="UP001159363">
    <property type="component" value="Chromosome 9"/>
</dbReference>
<evidence type="ECO:0000256" key="3">
    <source>
        <dbReference type="ARBA" id="ARBA00022722"/>
    </source>
</evidence>
<evidence type="ECO:0000259" key="8">
    <source>
        <dbReference type="Pfam" id="PF17917"/>
    </source>
</evidence>
<feature type="domain" description="Reverse transcriptase RNase H-like" evidence="8">
    <location>
        <begin position="199"/>
        <end position="295"/>
    </location>
</feature>
<evidence type="ECO:0000256" key="1">
    <source>
        <dbReference type="ARBA" id="ARBA00022679"/>
    </source>
</evidence>
<name>A0ABQ9GQI2_9NEOP</name>
<dbReference type="EMBL" id="JARBHB010000010">
    <property type="protein sequence ID" value="KAJ8874275.1"/>
    <property type="molecule type" value="Genomic_DNA"/>
</dbReference>
<organism evidence="9 10">
    <name type="scientific">Dryococelus australis</name>
    <dbReference type="NCBI Taxonomy" id="614101"/>
    <lineage>
        <taxon>Eukaryota</taxon>
        <taxon>Metazoa</taxon>
        <taxon>Ecdysozoa</taxon>
        <taxon>Arthropoda</taxon>
        <taxon>Hexapoda</taxon>
        <taxon>Insecta</taxon>
        <taxon>Pterygota</taxon>
        <taxon>Neoptera</taxon>
        <taxon>Polyneoptera</taxon>
        <taxon>Phasmatodea</taxon>
        <taxon>Verophasmatodea</taxon>
        <taxon>Anareolatae</taxon>
        <taxon>Phasmatidae</taxon>
        <taxon>Eurycanthinae</taxon>
        <taxon>Dryococelus</taxon>
    </lineage>
</organism>
<feature type="compositionally biased region" description="Polar residues" evidence="7">
    <location>
        <begin position="466"/>
        <end position="475"/>
    </location>
</feature>
<evidence type="ECO:0000313" key="9">
    <source>
        <dbReference type="EMBL" id="KAJ8874275.1"/>
    </source>
</evidence>
<keyword evidence="5" id="KW-0378">Hydrolase</keyword>
<keyword evidence="10" id="KW-1185">Reference proteome</keyword>
<dbReference type="SUPFAM" id="SSF56672">
    <property type="entry name" value="DNA/RNA polymerases"/>
    <property type="match status" value="1"/>
</dbReference>